<sequence length="290" mass="33859">MSLENIIKNFNIDDPILPKALKKGSLQSGNFPYSKKLNREDYEAELKKLHLELVKLQSHLQKNSKRVAIVFEGRDSAGKGGAIKTYLQNISPRHNRIIALPKPSDRERSQWYFQRYARHLPASGESVLFDRSWYNRAGVEPVMGFCTPEQTKHFLNEAPSFEKMIVDDNIHFFKFWLNIGREMQLKRFHDRRHNPLKIWKLSPIDIQALKKWDDYSLARNEMLKATDSKHAPWTVILANDKKRARLEVMRFVLSKLPYENKDISNIGKTDNKITMSGTKFLRSRSCNDEG</sequence>
<dbReference type="SUPFAM" id="SSF52540">
    <property type="entry name" value="P-loop containing nucleoside triphosphate hydrolases"/>
    <property type="match status" value="1"/>
</dbReference>
<keyword evidence="2 5" id="KW-0808">Transferase</keyword>
<dbReference type="InterPro" id="IPR027417">
    <property type="entry name" value="P-loop_NTPase"/>
</dbReference>
<feature type="domain" description="Polyphosphate kinase-2-related" evidence="4">
    <location>
        <begin position="37"/>
        <end position="262"/>
    </location>
</feature>
<protein>
    <submittedName>
        <fullName evidence="5">Polyphosphate kinase 2</fullName>
        <ecNumber evidence="5">2.7.4.1</ecNumber>
    </submittedName>
</protein>
<dbReference type="InterPro" id="IPR022488">
    <property type="entry name" value="PPK2-related"/>
</dbReference>
<evidence type="ECO:0000256" key="2">
    <source>
        <dbReference type="ARBA" id="ARBA00022679"/>
    </source>
</evidence>
<dbReference type="NCBIfam" id="TIGR03707">
    <property type="entry name" value="PPK2_P_aer"/>
    <property type="match status" value="1"/>
</dbReference>
<dbReference type="PIRSF" id="PIRSF028756">
    <property type="entry name" value="PPK2_prd"/>
    <property type="match status" value="1"/>
</dbReference>
<dbReference type="EMBL" id="UOFC01000255">
    <property type="protein sequence ID" value="VAW49093.1"/>
    <property type="molecule type" value="Genomic_DNA"/>
</dbReference>
<evidence type="ECO:0000256" key="3">
    <source>
        <dbReference type="ARBA" id="ARBA00022777"/>
    </source>
</evidence>
<dbReference type="InterPro" id="IPR022486">
    <property type="entry name" value="PPK2_PA0141"/>
</dbReference>
<dbReference type="Gene3D" id="3.40.50.300">
    <property type="entry name" value="P-loop containing nucleotide triphosphate hydrolases"/>
    <property type="match status" value="1"/>
</dbReference>
<gene>
    <name evidence="5" type="ORF">MNBD_GAMMA03-1992</name>
</gene>
<dbReference type="GO" id="GO:0006793">
    <property type="term" value="P:phosphorus metabolic process"/>
    <property type="evidence" value="ECO:0007669"/>
    <property type="project" value="InterPro"/>
</dbReference>
<dbReference type="PANTHER" id="PTHR34383:SF1">
    <property type="entry name" value="ADP-POLYPHOSPHATE PHOSPHOTRANSFERASE"/>
    <property type="match status" value="1"/>
</dbReference>
<evidence type="ECO:0000313" key="5">
    <source>
        <dbReference type="EMBL" id="VAW49093.1"/>
    </source>
</evidence>
<dbReference type="GO" id="GO:0008976">
    <property type="term" value="F:polyphosphate kinase activity"/>
    <property type="evidence" value="ECO:0007669"/>
    <property type="project" value="UniProtKB-EC"/>
</dbReference>
<dbReference type="PANTHER" id="PTHR34383">
    <property type="entry name" value="POLYPHOSPHATE:AMP PHOSPHOTRANSFERASE-RELATED"/>
    <property type="match status" value="1"/>
</dbReference>
<reference evidence="5" key="1">
    <citation type="submission" date="2018-06" db="EMBL/GenBank/DDBJ databases">
        <authorList>
            <person name="Zhirakovskaya E."/>
        </authorList>
    </citation>
    <scope>NUCLEOTIDE SEQUENCE</scope>
</reference>
<proteinExistence type="inferred from homology"/>
<evidence type="ECO:0000259" key="4">
    <source>
        <dbReference type="Pfam" id="PF03976"/>
    </source>
</evidence>
<dbReference type="AlphaFoldDB" id="A0A3B0W9T7"/>
<dbReference type="InterPro" id="IPR016898">
    <property type="entry name" value="Polyphosphate_phosphotransfera"/>
</dbReference>
<evidence type="ECO:0000256" key="1">
    <source>
        <dbReference type="ARBA" id="ARBA00009924"/>
    </source>
</evidence>
<name>A0A3B0W9T7_9ZZZZ</name>
<comment type="similarity">
    <text evidence="1">Belongs to the polyphosphate kinase 2 (PPK2) family. Class I subfamily.</text>
</comment>
<dbReference type="Pfam" id="PF03976">
    <property type="entry name" value="PPK2"/>
    <property type="match status" value="1"/>
</dbReference>
<organism evidence="5">
    <name type="scientific">hydrothermal vent metagenome</name>
    <dbReference type="NCBI Taxonomy" id="652676"/>
    <lineage>
        <taxon>unclassified sequences</taxon>
        <taxon>metagenomes</taxon>
        <taxon>ecological metagenomes</taxon>
    </lineage>
</organism>
<keyword evidence="3 5" id="KW-0418">Kinase</keyword>
<dbReference type="EC" id="2.7.4.1" evidence="5"/>
<accession>A0A3B0W9T7</accession>